<evidence type="ECO:0008006" key="3">
    <source>
        <dbReference type="Google" id="ProtNLM"/>
    </source>
</evidence>
<proteinExistence type="predicted"/>
<gene>
    <name evidence="1" type="ORF">Afil01_29590</name>
</gene>
<evidence type="ECO:0000313" key="1">
    <source>
        <dbReference type="EMBL" id="GLZ78152.1"/>
    </source>
</evidence>
<keyword evidence="2" id="KW-1185">Reference proteome</keyword>
<accession>A0A9W6SLU2</accession>
<dbReference type="AlphaFoldDB" id="A0A9W6SLU2"/>
<dbReference type="Proteomes" id="UP001165079">
    <property type="component" value="Unassembled WGS sequence"/>
</dbReference>
<organism evidence="1 2">
    <name type="scientific">Actinorhabdospora filicis</name>
    <dbReference type="NCBI Taxonomy" id="1785913"/>
    <lineage>
        <taxon>Bacteria</taxon>
        <taxon>Bacillati</taxon>
        <taxon>Actinomycetota</taxon>
        <taxon>Actinomycetes</taxon>
        <taxon>Micromonosporales</taxon>
        <taxon>Micromonosporaceae</taxon>
        <taxon>Actinorhabdospora</taxon>
    </lineage>
</organism>
<reference evidence="1" key="1">
    <citation type="submission" date="2023-03" db="EMBL/GenBank/DDBJ databases">
        <title>Actinorhabdospora filicis NBRC 111898.</title>
        <authorList>
            <person name="Ichikawa N."/>
            <person name="Sato H."/>
            <person name="Tonouchi N."/>
        </authorList>
    </citation>
    <scope>NUCLEOTIDE SEQUENCE</scope>
    <source>
        <strain evidence="1">NBRC 111898</strain>
    </source>
</reference>
<protein>
    <recommendedName>
        <fullName evidence="3">Arsenate reductase</fullName>
    </recommendedName>
</protein>
<comment type="caution">
    <text evidence="1">The sequence shown here is derived from an EMBL/GenBank/DDBJ whole genome shotgun (WGS) entry which is preliminary data.</text>
</comment>
<name>A0A9W6SLU2_9ACTN</name>
<sequence>MHPVPGYGVTVTSMSIDDRPELDWVPRACTLPTAEQPLRLAEFDALFAAHLATAALDAPTRARLVLTGGPGLAERVADLAERESSCCSFFAFTTTATEVGAELGIEVPAAHASVLAALVRRAEAVKASA</sequence>
<evidence type="ECO:0000313" key="2">
    <source>
        <dbReference type="Proteomes" id="UP001165079"/>
    </source>
</evidence>
<dbReference type="EMBL" id="BSTX01000002">
    <property type="protein sequence ID" value="GLZ78152.1"/>
    <property type="molecule type" value="Genomic_DNA"/>
</dbReference>